<dbReference type="SUPFAM" id="SSF53335">
    <property type="entry name" value="S-adenosyl-L-methionine-dependent methyltransferases"/>
    <property type="match status" value="1"/>
</dbReference>
<dbReference type="PANTHER" id="PTHR44942">
    <property type="entry name" value="METHYLTRANSF_11 DOMAIN-CONTAINING PROTEIN"/>
    <property type="match status" value="1"/>
</dbReference>
<dbReference type="GO" id="GO:0008270">
    <property type="term" value="F:zinc ion binding"/>
    <property type="evidence" value="ECO:0007669"/>
    <property type="project" value="InterPro"/>
</dbReference>
<evidence type="ECO:0008006" key="6">
    <source>
        <dbReference type="Google" id="ProtNLM"/>
    </source>
</evidence>
<dbReference type="Gene3D" id="3.40.50.150">
    <property type="entry name" value="Vaccinia Virus protein VP39"/>
    <property type="match status" value="1"/>
</dbReference>
<dbReference type="Proteomes" id="UP000258309">
    <property type="component" value="Unassembled WGS sequence"/>
</dbReference>
<dbReference type="EMBL" id="NCSJ02000017">
    <property type="protein sequence ID" value="RFU34686.1"/>
    <property type="molecule type" value="Genomic_DNA"/>
</dbReference>
<dbReference type="CDD" id="cd12148">
    <property type="entry name" value="fungal_TF_MHR"/>
    <property type="match status" value="1"/>
</dbReference>
<evidence type="ECO:0000313" key="5">
    <source>
        <dbReference type="Proteomes" id="UP000258309"/>
    </source>
</evidence>
<dbReference type="PANTHER" id="PTHR44942:SF10">
    <property type="entry name" value="METHYLTRANSFERASE TYPE 11 DOMAIN-CONTAINING PROTEIN"/>
    <property type="match status" value="1"/>
</dbReference>
<dbReference type="GO" id="GO:0006351">
    <property type="term" value="P:DNA-templated transcription"/>
    <property type="evidence" value="ECO:0007669"/>
    <property type="project" value="InterPro"/>
</dbReference>
<dbReference type="InterPro" id="IPR007219">
    <property type="entry name" value="XnlR_reg_dom"/>
</dbReference>
<name>A0A3E2HMR5_SCYLI</name>
<evidence type="ECO:0000259" key="2">
    <source>
        <dbReference type="Pfam" id="PF04082"/>
    </source>
</evidence>
<dbReference type="Pfam" id="PF04082">
    <property type="entry name" value="Fungal_trans"/>
    <property type="match status" value="1"/>
</dbReference>
<dbReference type="GO" id="GO:0008757">
    <property type="term" value="F:S-adenosylmethionine-dependent methyltransferase activity"/>
    <property type="evidence" value="ECO:0007669"/>
    <property type="project" value="InterPro"/>
</dbReference>
<keyword evidence="1" id="KW-0539">Nucleus</keyword>
<evidence type="ECO:0000313" key="4">
    <source>
        <dbReference type="EMBL" id="RFU34686.1"/>
    </source>
</evidence>
<feature type="non-terminal residue" evidence="4">
    <location>
        <position position="1"/>
    </location>
</feature>
<sequence>MTSDTTFRFYKSAQAEKYAGARPSYSPMLYEHIFAKHAASGGGFGLVIDVGCGPGSATRDLAPAFEHAVGLDPGEGMINVARERGGETQKGEKIRFEVSEAERIASVPGLPLGEVDLITAATAAHWFDMKKFWGQAAQLLKPGGTVAIWLRGRSYAHPDMPHGAEVNKIQKAFELVLEPYMLPGNRLSYDLYDNLVLPWTADPTQSAFPKDKFQRFEWDRNGLSDGKDFFGGSREYPLEVYEQALGTVSAVTRWREAHPELVGTEKDCVKVMIAQKHPIRWEALLRRHACHAETENESVIWESRAALSAIGRLGRPCHYRRLRHSNSNRQIQDTSLLNKEAGSHRALEPPTPSSLSFFSDGLLMEEGINNEITKRLSHAIGDVTAIRIAAVKYFRTIHLWFPIISEISFYERLSNILLQPSAAYSLLSLSMALITTIPKDNEKMLSLYFLLKSSIAIVEAGNINSLEVVQARLLVSLFEVGHGMDPAAFISLAATARAAVAIGLNQTVKNRCVDNTNVLSRSEQGHRVWWGLVMVDRTYTLERGKGPCATEGFDRPQFLPRDGNIWNPEVLSSSEPLSLSTPSSIRVGPFARQAQVSHILDILMMHLYDSDGRHSLNKDESDQIARTLTAFSMLLPEETPQPWPTYCGAIGMCYSALITLHESQPKTSLDPDAICSDAPESLQSTLNRLALISKKFNDNIRQIDIEGMSPFPPHGITRAALLQYRLWKETGDIKYCETANVLTVMVKHFSKRWMRAAHYLCQLEAEQPLLTPMFGSLVS</sequence>
<dbReference type="Pfam" id="PF08241">
    <property type="entry name" value="Methyltransf_11"/>
    <property type="match status" value="1"/>
</dbReference>
<accession>A0A3E2HMR5</accession>
<comment type="caution">
    <text evidence="4">The sequence shown here is derived from an EMBL/GenBank/DDBJ whole genome shotgun (WGS) entry which is preliminary data.</text>
</comment>
<protein>
    <recommendedName>
        <fullName evidence="6">Transcription factor domain-containing protein</fullName>
    </recommendedName>
</protein>
<reference evidence="4 5" key="1">
    <citation type="submission" date="2018-05" db="EMBL/GenBank/DDBJ databases">
        <title>Draft genome sequence of Scytalidium lignicola DSM 105466, a ubiquitous saprotrophic fungus.</title>
        <authorList>
            <person name="Buettner E."/>
            <person name="Gebauer A.M."/>
            <person name="Hofrichter M."/>
            <person name="Liers C."/>
            <person name="Kellner H."/>
        </authorList>
    </citation>
    <scope>NUCLEOTIDE SEQUENCE [LARGE SCALE GENOMIC DNA]</scope>
    <source>
        <strain evidence="4 5">DSM 105466</strain>
    </source>
</reference>
<organism evidence="4 5">
    <name type="scientific">Scytalidium lignicola</name>
    <name type="common">Hyphomycete</name>
    <dbReference type="NCBI Taxonomy" id="5539"/>
    <lineage>
        <taxon>Eukaryota</taxon>
        <taxon>Fungi</taxon>
        <taxon>Dikarya</taxon>
        <taxon>Ascomycota</taxon>
        <taxon>Pezizomycotina</taxon>
        <taxon>Leotiomycetes</taxon>
        <taxon>Leotiomycetes incertae sedis</taxon>
        <taxon>Scytalidium</taxon>
    </lineage>
</organism>
<evidence type="ECO:0000256" key="1">
    <source>
        <dbReference type="ARBA" id="ARBA00023242"/>
    </source>
</evidence>
<dbReference type="AlphaFoldDB" id="A0A3E2HMR5"/>
<dbReference type="OrthoDB" id="270167at2759"/>
<proteinExistence type="predicted"/>
<feature type="domain" description="Xylanolytic transcriptional activator regulatory" evidence="2">
    <location>
        <begin position="393"/>
        <end position="620"/>
    </location>
</feature>
<feature type="non-terminal residue" evidence="4">
    <location>
        <position position="779"/>
    </location>
</feature>
<keyword evidence="5" id="KW-1185">Reference proteome</keyword>
<dbReference type="InterPro" id="IPR051052">
    <property type="entry name" value="Diverse_substrate_MTase"/>
</dbReference>
<dbReference type="STRING" id="5539.A0A3E2HMR5"/>
<dbReference type="GO" id="GO:0003677">
    <property type="term" value="F:DNA binding"/>
    <property type="evidence" value="ECO:0007669"/>
    <property type="project" value="InterPro"/>
</dbReference>
<dbReference type="InterPro" id="IPR013216">
    <property type="entry name" value="Methyltransf_11"/>
</dbReference>
<evidence type="ECO:0000259" key="3">
    <source>
        <dbReference type="Pfam" id="PF08241"/>
    </source>
</evidence>
<gene>
    <name evidence="4" type="ORF">B7463_g1652</name>
</gene>
<dbReference type="InterPro" id="IPR029063">
    <property type="entry name" value="SAM-dependent_MTases_sf"/>
</dbReference>
<feature type="domain" description="Methyltransferase type 11" evidence="3">
    <location>
        <begin position="48"/>
        <end position="148"/>
    </location>
</feature>
<dbReference type="CDD" id="cd02440">
    <property type="entry name" value="AdoMet_MTases"/>
    <property type="match status" value="1"/>
</dbReference>